<keyword evidence="2" id="KW-0378">Hydrolase</keyword>
<dbReference type="SUPFAM" id="SSF50494">
    <property type="entry name" value="Trypsin-like serine proteases"/>
    <property type="match status" value="1"/>
</dbReference>
<dbReference type="SUPFAM" id="SSF50156">
    <property type="entry name" value="PDZ domain-like"/>
    <property type="match status" value="1"/>
</dbReference>
<dbReference type="EMBL" id="PKKI01000044">
    <property type="protein sequence ID" value="PLK19686.1"/>
    <property type="molecule type" value="Genomic_DNA"/>
</dbReference>
<comment type="caution">
    <text evidence="5">The sequence shown here is derived from an EMBL/GenBank/DDBJ whole genome shotgun (WGS) entry which is preliminary data.</text>
</comment>
<feature type="domain" description="PDZ" evidence="4">
    <location>
        <begin position="261"/>
        <end position="366"/>
    </location>
</feature>
<dbReference type="Gene3D" id="2.30.42.10">
    <property type="match status" value="1"/>
</dbReference>
<evidence type="ECO:0000259" key="4">
    <source>
        <dbReference type="Pfam" id="PF13180"/>
    </source>
</evidence>
<dbReference type="GO" id="GO:0004252">
    <property type="term" value="F:serine-type endopeptidase activity"/>
    <property type="evidence" value="ECO:0007669"/>
    <property type="project" value="InterPro"/>
</dbReference>
<organism evidence="5 6">
    <name type="scientific">Natronobacterium gregoryi (strain ATCC 43098 / DSM 3393 / CCM 3738 / CIP 104747 / IAM 13177 / JCM 8860 / NBRC 102187 / NCIMB 2189 / SP2)</name>
    <dbReference type="NCBI Taxonomy" id="797304"/>
    <lineage>
        <taxon>Archaea</taxon>
        <taxon>Methanobacteriati</taxon>
        <taxon>Methanobacteriota</taxon>
        <taxon>Stenosarchaea group</taxon>
        <taxon>Halobacteria</taxon>
        <taxon>Halobacteriales</taxon>
        <taxon>Natrialbaceae</taxon>
        <taxon>Natronobacterium</taxon>
    </lineage>
</organism>
<dbReference type="InterPro" id="IPR001478">
    <property type="entry name" value="PDZ"/>
</dbReference>
<dbReference type="InterPro" id="IPR009003">
    <property type="entry name" value="Peptidase_S1_PA"/>
</dbReference>
<gene>
    <name evidence="5" type="ORF">CYV19_13730</name>
</gene>
<dbReference type="PRINTS" id="PR00834">
    <property type="entry name" value="PROTEASES2C"/>
</dbReference>
<proteinExistence type="predicted"/>
<reference evidence="5 6" key="1">
    <citation type="submission" date="2017-12" db="EMBL/GenBank/DDBJ databases">
        <title>The characterization of oligonucleotides binding to NgAgo.</title>
        <authorList>
            <person name="Jiang L."/>
            <person name="He B."/>
            <person name="Kang J."/>
            <person name="Yu M."/>
            <person name="Li N."/>
            <person name="Fang Y."/>
            <person name="Tang Z."/>
            <person name="Wu P."/>
            <person name="Yao P."/>
            <person name="Huang J."/>
        </authorList>
    </citation>
    <scope>NUCLEOTIDE SEQUENCE [LARGE SCALE GENOMIC DNA]</scope>
    <source>
        <strain evidence="5 6">SP2</strain>
        <tissue evidence="5">Freeze-dried powder thallus</tissue>
    </source>
</reference>
<evidence type="ECO:0000256" key="1">
    <source>
        <dbReference type="ARBA" id="ARBA00022670"/>
    </source>
</evidence>
<dbReference type="AlphaFoldDB" id="A0A2J4JCW8"/>
<dbReference type="InterPro" id="IPR001940">
    <property type="entry name" value="Peptidase_S1C"/>
</dbReference>
<feature type="region of interest" description="Disordered" evidence="3">
    <location>
        <begin position="39"/>
        <end position="61"/>
    </location>
</feature>
<dbReference type="Pfam" id="PF13180">
    <property type="entry name" value="PDZ_2"/>
    <property type="match status" value="1"/>
</dbReference>
<sequence length="375" mass="38301">MPLVGVELRVTPTPNQLGRRRLLQTAAATAAGLGIGGWSATLDDETDDGTGNETEGLAGDGPYVDLYEDSIDEVVLVAAGAGEDTPGGFGSGFVVDDVVVTNAHVVQATAEVELQFTDEQWRTGTVLGTDVHSDLAAVEVDGELPDPVDGLSLADTDPSVGQEVVALGNPLGLDASITQGIVSGVDRSLPSPTGFSIPAAIQTDAPVNPGNSGGPLVDLEGRVLGVVFAGAGQTIGFAISARLADRVVPALVEDGEYQHAYLGVGLEPVGPQIAEANDLAEAGGVVVRQVTPESPADGVLEPADGVTVVDGAPVPVGGDVIVAIDGEEIPNEDRLSSYLALETSPGETIEIEVVRDSDRETVELALEERPDVDLP</sequence>
<dbReference type="Proteomes" id="UP000234484">
    <property type="component" value="Unassembled WGS sequence"/>
</dbReference>
<protein>
    <submittedName>
        <fullName evidence="5">Serine protease</fullName>
    </submittedName>
</protein>
<dbReference type="GO" id="GO:0006508">
    <property type="term" value="P:proteolysis"/>
    <property type="evidence" value="ECO:0007669"/>
    <property type="project" value="UniProtKB-KW"/>
</dbReference>
<name>A0A2J4JCW8_NATGS</name>
<dbReference type="PANTHER" id="PTHR43343:SF3">
    <property type="entry name" value="PROTEASE DO-LIKE 8, CHLOROPLASTIC"/>
    <property type="match status" value="1"/>
</dbReference>
<accession>A0A2J4JCW8</accession>
<evidence type="ECO:0000313" key="5">
    <source>
        <dbReference type="EMBL" id="PLK19686.1"/>
    </source>
</evidence>
<dbReference type="InterPro" id="IPR051201">
    <property type="entry name" value="Chloro_Bact_Ser_Proteases"/>
</dbReference>
<evidence type="ECO:0000256" key="3">
    <source>
        <dbReference type="SAM" id="MobiDB-lite"/>
    </source>
</evidence>
<dbReference type="Gene3D" id="2.40.10.120">
    <property type="match status" value="1"/>
</dbReference>
<evidence type="ECO:0000256" key="2">
    <source>
        <dbReference type="ARBA" id="ARBA00022801"/>
    </source>
</evidence>
<keyword evidence="1 5" id="KW-0645">Protease</keyword>
<dbReference type="PANTHER" id="PTHR43343">
    <property type="entry name" value="PEPTIDASE S12"/>
    <property type="match status" value="1"/>
</dbReference>
<evidence type="ECO:0000313" key="6">
    <source>
        <dbReference type="Proteomes" id="UP000234484"/>
    </source>
</evidence>
<dbReference type="Pfam" id="PF13365">
    <property type="entry name" value="Trypsin_2"/>
    <property type="match status" value="1"/>
</dbReference>
<dbReference type="InterPro" id="IPR036034">
    <property type="entry name" value="PDZ_sf"/>
</dbReference>